<proteinExistence type="predicted"/>
<dbReference type="OrthoDB" id="9815229at2"/>
<protein>
    <submittedName>
        <fullName evidence="5">Uncharacterized protein</fullName>
    </submittedName>
</protein>
<evidence type="ECO:0000259" key="3">
    <source>
        <dbReference type="Pfam" id="PF05838"/>
    </source>
</evidence>
<organism evidence="5 6">
    <name type="scientific">Qingshengfaniella alkalisoli</name>
    <dbReference type="NCBI Taxonomy" id="2599296"/>
    <lineage>
        <taxon>Bacteria</taxon>
        <taxon>Pseudomonadati</taxon>
        <taxon>Pseudomonadota</taxon>
        <taxon>Alphaproteobacteria</taxon>
        <taxon>Rhodobacterales</taxon>
        <taxon>Paracoccaceae</taxon>
        <taxon>Qingshengfaniella</taxon>
    </lineage>
</organism>
<dbReference type="InterPro" id="IPR008565">
    <property type="entry name" value="TtsA-like_GH18_dom"/>
</dbReference>
<keyword evidence="1" id="KW-0175">Coiled coil</keyword>
<evidence type="ECO:0000256" key="1">
    <source>
        <dbReference type="SAM" id="Coils"/>
    </source>
</evidence>
<feature type="domain" description="Peptidoglycan binding" evidence="4">
    <location>
        <begin position="347"/>
        <end position="407"/>
    </location>
</feature>
<dbReference type="InterPro" id="IPR023346">
    <property type="entry name" value="Lysozyme-like_dom_sf"/>
</dbReference>
<feature type="transmembrane region" description="Helical" evidence="2">
    <location>
        <begin position="121"/>
        <end position="145"/>
    </location>
</feature>
<evidence type="ECO:0000313" key="6">
    <source>
        <dbReference type="Proteomes" id="UP000318483"/>
    </source>
</evidence>
<keyword evidence="2" id="KW-1133">Transmembrane helix</keyword>
<sequence>MSPLVGIAVSLLPDLAKRLTKDARPGTQDLIVNVVKEVLGTDDPTEAARLAQDPQLSTELRVRLAEIEAAAEAKQVEAQMAARQAQVDELKLEIESFKTELEDKQDARGMLKSLAEDRSPFAWGPVVVSVIVTVGFFATLLYLIIVGLDVDESSNPAVMQIVNIAVGALTAGFATVVSFWLGSSDGSRRKDVAASLAQQSAVAIQQQSTRNASRVLEAQERQTAALIEKVSQPPPAAAFSAGGSPAQKQKDTRQFHNCVDVILRHEGGYVDHPDDPGGATNFGITHKTLANWRNASVTKQDVKNLELDEVKQIYRANYWNALNCDALPEGIDLVVFDFGVNAGVTRAAKVLQKTVFVEQDGQIGPITIGAAKRIDPEHLIRTFTDARMDFYRSLSTWKTFGRGWERRTHETLELALKML</sequence>
<dbReference type="Gene3D" id="1.20.141.10">
    <property type="entry name" value="Chitosanase, subunit A, domain 1"/>
    <property type="match status" value="1"/>
</dbReference>
<feature type="domain" description="TtsA-like Glycoside hydrolase family 108" evidence="3">
    <location>
        <begin position="260"/>
        <end position="343"/>
    </location>
</feature>
<keyword evidence="2" id="KW-0472">Membrane</keyword>
<dbReference type="Pfam" id="PF09374">
    <property type="entry name" value="PG_binding_3"/>
    <property type="match status" value="1"/>
</dbReference>
<dbReference type="CDD" id="cd13926">
    <property type="entry name" value="N-acetylmuramidase_GH108"/>
    <property type="match status" value="1"/>
</dbReference>
<evidence type="ECO:0000259" key="4">
    <source>
        <dbReference type="Pfam" id="PF09374"/>
    </source>
</evidence>
<dbReference type="Pfam" id="PF05838">
    <property type="entry name" value="Glyco_hydro_108"/>
    <property type="match status" value="1"/>
</dbReference>
<dbReference type="RefSeq" id="WP_146363674.1">
    <property type="nucleotide sequence ID" value="NZ_CP042261.1"/>
</dbReference>
<name>A0A5B8ISZ8_9RHOB</name>
<reference evidence="5 6" key="1">
    <citation type="submission" date="2019-07" db="EMBL/GenBank/DDBJ databases">
        <title>Litoreibacter alkalisoli sp. nov., isolated from saline-alkaline soil.</title>
        <authorList>
            <person name="Wang S."/>
            <person name="Xu L."/>
            <person name="Xing Y.-T."/>
            <person name="Sun J.-Q."/>
        </authorList>
    </citation>
    <scope>NUCLEOTIDE SEQUENCE [LARGE SCALE GENOMIC DNA]</scope>
    <source>
        <strain evidence="5 6">LN3S51</strain>
    </source>
</reference>
<dbReference type="Proteomes" id="UP000318483">
    <property type="component" value="Chromosome"/>
</dbReference>
<dbReference type="EMBL" id="CP042261">
    <property type="protein sequence ID" value="QDY68744.1"/>
    <property type="molecule type" value="Genomic_DNA"/>
</dbReference>
<feature type="coiled-coil region" evidence="1">
    <location>
        <begin position="64"/>
        <end position="107"/>
    </location>
</feature>
<dbReference type="AlphaFoldDB" id="A0A5B8ISZ8"/>
<gene>
    <name evidence="5" type="ORF">FPZ52_03280</name>
</gene>
<keyword evidence="6" id="KW-1185">Reference proteome</keyword>
<evidence type="ECO:0000256" key="2">
    <source>
        <dbReference type="SAM" id="Phobius"/>
    </source>
</evidence>
<accession>A0A5B8ISZ8</accession>
<evidence type="ECO:0000313" key="5">
    <source>
        <dbReference type="EMBL" id="QDY68744.1"/>
    </source>
</evidence>
<dbReference type="KEGG" id="lit:FPZ52_03280"/>
<dbReference type="SUPFAM" id="SSF53955">
    <property type="entry name" value="Lysozyme-like"/>
    <property type="match status" value="1"/>
</dbReference>
<keyword evidence="2" id="KW-0812">Transmembrane</keyword>
<dbReference type="InterPro" id="IPR018537">
    <property type="entry name" value="Peptidoglycan-bd_3"/>
</dbReference>
<feature type="transmembrane region" description="Helical" evidence="2">
    <location>
        <begin position="157"/>
        <end position="181"/>
    </location>
</feature>